<feature type="transmembrane region" description="Helical" evidence="1">
    <location>
        <begin position="90"/>
        <end position="109"/>
    </location>
</feature>
<keyword evidence="1" id="KW-0812">Transmembrane</keyword>
<keyword evidence="1" id="KW-1133">Transmembrane helix</keyword>
<keyword evidence="1" id="KW-0472">Membrane</keyword>
<organism evidence="2 3">
    <name type="scientific">Aphis gossypii</name>
    <name type="common">Cotton aphid</name>
    <dbReference type="NCBI Taxonomy" id="80765"/>
    <lineage>
        <taxon>Eukaryota</taxon>
        <taxon>Metazoa</taxon>
        <taxon>Ecdysozoa</taxon>
        <taxon>Arthropoda</taxon>
        <taxon>Hexapoda</taxon>
        <taxon>Insecta</taxon>
        <taxon>Pterygota</taxon>
        <taxon>Neoptera</taxon>
        <taxon>Paraneoptera</taxon>
        <taxon>Hemiptera</taxon>
        <taxon>Sternorrhyncha</taxon>
        <taxon>Aphidomorpha</taxon>
        <taxon>Aphidoidea</taxon>
        <taxon>Aphididae</taxon>
        <taxon>Aphidini</taxon>
        <taxon>Aphis</taxon>
        <taxon>Aphis</taxon>
    </lineage>
</organism>
<evidence type="ECO:0000256" key="1">
    <source>
        <dbReference type="SAM" id="Phobius"/>
    </source>
</evidence>
<sequence>MKRAEQKKKTRNHRRHQLCPRVCAYFSQYLRVYLYTSHRSNFNDQFLMVCRCSGLCFFSFFFFYFFFILYFGLLLLLLSLPLSLLLSSPPPTTTCALFFVHLYYFFLVLQTPYLGRRIGLCFIYRRFARCSFLCFFLYTRPAPFSPPPSFTRARRRRRRTYLYIYIYKNTLRELSCAAAVADAKKKQPIRSCAESWNSAAVLFQLSFSTSHRSGFMRCRAVHGS</sequence>
<dbReference type="Proteomes" id="UP001154329">
    <property type="component" value="Chromosome 1"/>
</dbReference>
<accession>A0A9P0ITG5</accession>
<evidence type="ECO:0000313" key="2">
    <source>
        <dbReference type="EMBL" id="CAH1713542.1"/>
    </source>
</evidence>
<name>A0A9P0ITG5_APHGO</name>
<gene>
    <name evidence="2" type="ORF">APHIGO_LOCUS2440</name>
</gene>
<dbReference type="AlphaFoldDB" id="A0A9P0ITG5"/>
<protein>
    <submittedName>
        <fullName evidence="2">Uncharacterized protein</fullName>
    </submittedName>
</protein>
<dbReference type="EMBL" id="OU899034">
    <property type="protein sequence ID" value="CAH1713542.1"/>
    <property type="molecule type" value="Genomic_DNA"/>
</dbReference>
<feature type="transmembrane region" description="Helical" evidence="1">
    <location>
        <begin position="55"/>
        <end position="78"/>
    </location>
</feature>
<proteinExistence type="predicted"/>
<reference evidence="2" key="1">
    <citation type="submission" date="2022-02" db="EMBL/GenBank/DDBJ databases">
        <authorList>
            <person name="King R."/>
        </authorList>
    </citation>
    <scope>NUCLEOTIDE SEQUENCE</scope>
</reference>
<evidence type="ECO:0000313" key="3">
    <source>
        <dbReference type="Proteomes" id="UP001154329"/>
    </source>
</evidence>
<reference evidence="2" key="2">
    <citation type="submission" date="2022-10" db="EMBL/GenBank/DDBJ databases">
        <authorList>
            <consortium name="ENA_rothamsted_submissions"/>
            <consortium name="culmorum"/>
            <person name="King R."/>
        </authorList>
    </citation>
    <scope>NUCLEOTIDE SEQUENCE</scope>
</reference>
<keyword evidence="3" id="KW-1185">Reference proteome</keyword>